<evidence type="ECO:0000259" key="7">
    <source>
        <dbReference type="Pfam" id="PF08281"/>
    </source>
</evidence>
<evidence type="ECO:0000259" key="6">
    <source>
        <dbReference type="Pfam" id="PF04542"/>
    </source>
</evidence>
<evidence type="ECO:0000256" key="4">
    <source>
        <dbReference type="ARBA" id="ARBA00023163"/>
    </source>
</evidence>
<feature type="domain" description="RNA polymerase sigma-70 region 2" evidence="6">
    <location>
        <begin position="66"/>
        <end position="132"/>
    </location>
</feature>
<dbReference type="Pfam" id="PF08281">
    <property type="entry name" value="Sigma70_r4_2"/>
    <property type="match status" value="1"/>
</dbReference>
<proteinExistence type="inferred from homology"/>
<evidence type="ECO:0000256" key="5">
    <source>
        <dbReference type="SAM" id="MobiDB-lite"/>
    </source>
</evidence>
<name>A0A545TDB0_9GAMM</name>
<keyword evidence="8" id="KW-0548">Nucleotidyltransferase</keyword>
<sequence>MLVKFDSSNRDFSQSERSICQHSVNSTANSQQAANTANATGGVALGNSGNKSESSQRTTTPPLSMEQFLAQVEKKAYRMAEIATQNQSDALDIVQDSMIKLVEKYAQKPASEWRPLFYRILQSRITDYFRRKTIQQKIFFWKSAQKEDDEIIDPVDQASDFITPEREISGQRNIDHVLVAIKQLPVRQQQCFMLRSWEGFSVSETALAMGCSEGSVKTHYSRAREALAKAVQETMI</sequence>
<dbReference type="EC" id="2.7.7.6" evidence="8"/>
<dbReference type="InterPro" id="IPR013325">
    <property type="entry name" value="RNA_pol_sigma_r2"/>
</dbReference>
<dbReference type="AlphaFoldDB" id="A0A545TDB0"/>
<dbReference type="PANTHER" id="PTHR43133:SF64">
    <property type="entry name" value="ECF SIGMA FACTOR"/>
    <property type="match status" value="1"/>
</dbReference>
<dbReference type="SUPFAM" id="SSF88659">
    <property type="entry name" value="Sigma3 and sigma4 domains of RNA polymerase sigma factors"/>
    <property type="match status" value="1"/>
</dbReference>
<reference evidence="8 9" key="1">
    <citation type="submission" date="2019-06" db="EMBL/GenBank/DDBJ databases">
        <title>Draft genome of Aliikangiella marina GYP-15.</title>
        <authorList>
            <person name="Wang G."/>
        </authorList>
    </citation>
    <scope>NUCLEOTIDE SEQUENCE [LARGE SCALE GENOMIC DNA]</scope>
    <source>
        <strain evidence="8 9">GYP-15</strain>
    </source>
</reference>
<evidence type="ECO:0000256" key="2">
    <source>
        <dbReference type="ARBA" id="ARBA00023015"/>
    </source>
</evidence>
<dbReference type="InterPro" id="IPR036388">
    <property type="entry name" value="WH-like_DNA-bd_sf"/>
</dbReference>
<dbReference type="GO" id="GO:0003677">
    <property type="term" value="F:DNA binding"/>
    <property type="evidence" value="ECO:0007669"/>
    <property type="project" value="InterPro"/>
</dbReference>
<accession>A0A545TDB0</accession>
<dbReference type="RefSeq" id="WP_142941816.1">
    <property type="nucleotide sequence ID" value="NZ_VIKR01000002.1"/>
</dbReference>
<dbReference type="GO" id="GO:0016987">
    <property type="term" value="F:sigma factor activity"/>
    <property type="evidence" value="ECO:0007669"/>
    <property type="project" value="UniProtKB-KW"/>
</dbReference>
<keyword evidence="9" id="KW-1185">Reference proteome</keyword>
<dbReference type="NCBIfam" id="NF006550">
    <property type="entry name" value="PRK09047.1"/>
    <property type="match status" value="1"/>
</dbReference>
<dbReference type="PANTHER" id="PTHR43133">
    <property type="entry name" value="RNA POLYMERASE ECF-TYPE SIGMA FACTO"/>
    <property type="match status" value="1"/>
</dbReference>
<dbReference type="InterPro" id="IPR013249">
    <property type="entry name" value="RNA_pol_sigma70_r4_t2"/>
</dbReference>
<gene>
    <name evidence="8" type="ORF">FLL45_09685</name>
</gene>
<keyword evidence="2" id="KW-0805">Transcription regulation</keyword>
<keyword evidence="3" id="KW-0731">Sigma factor</keyword>
<feature type="compositionally biased region" description="Low complexity" evidence="5">
    <location>
        <begin position="23"/>
        <end position="42"/>
    </location>
</feature>
<feature type="compositionally biased region" description="Polar residues" evidence="5">
    <location>
        <begin position="47"/>
        <end position="62"/>
    </location>
</feature>
<evidence type="ECO:0000313" key="9">
    <source>
        <dbReference type="Proteomes" id="UP000317839"/>
    </source>
</evidence>
<protein>
    <submittedName>
        <fullName evidence="8">RNA polymerase sigma factor</fullName>
        <ecNumber evidence="8">2.7.7.6</ecNumber>
    </submittedName>
</protein>
<comment type="similarity">
    <text evidence="1">Belongs to the sigma-70 factor family. ECF subfamily.</text>
</comment>
<dbReference type="GO" id="GO:0006352">
    <property type="term" value="P:DNA-templated transcription initiation"/>
    <property type="evidence" value="ECO:0007669"/>
    <property type="project" value="InterPro"/>
</dbReference>
<dbReference type="SUPFAM" id="SSF88946">
    <property type="entry name" value="Sigma2 domain of RNA polymerase sigma factors"/>
    <property type="match status" value="1"/>
</dbReference>
<dbReference type="InterPro" id="IPR007627">
    <property type="entry name" value="RNA_pol_sigma70_r2"/>
</dbReference>
<dbReference type="CDD" id="cd06171">
    <property type="entry name" value="Sigma70_r4"/>
    <property type="match status" value="1"/>
</dbReference>
<dbReference type="NCBIfam" id="TIGR02937">
    <property type="entry name" value="sigma70-ECF"/>
    <property type="match status" value="1"/>
</dbReference>
<organism evidence="8 9">
    <name type="scientific">Aliikangiella marina</name>
    <dbReference type="NCBI Taxonomy" id="1712262"/>
    <lineage>
        <taxon>Bacteria</taxon>
        <taxon>Pseudomonadati</taxon>
        <taxon>Pseudomonadota</taxon>
        <taxon>Gammaproteobacteria</taxon>
        <taxon>Oceanospirillales</taxon>
        <taxon>Pleioneaceae</taxon>
        <taxon>Aliikangiella</taxon>
    </lineage>
</organism>
<dbReference type="Gene3D" id="1.10.10.10">
    <property type="entry name" value="Winged helix-like DNA-binding domain superfamily/Winged helix DNA-binding domain"/>
    <property type="match status" value="1"/>
</dbReference>
<feature type="region of interest" description="Disordered" evidence="5">
    <location>
        <begin position="23"/>
        <end position="64"/>
    </location>
</feature>
<evidence type="ECO:0000256" key="3">
    <source>
        <dbReference type="ARBA" id="ARBA00023082"/>
    </source>
</evidence>
<keyword evidence="4" id="KW-0804">Transcription</keyword>
<dbReference type="Gene3D" id="1.10.1740.10">
    <property type="match status" value="1"/>
</dbReference>
<evidence type="ECO:0000256" key="1">
    <source>
        <dbReference type="ARBA" id="ARBA00010641"/>
    </source>
</evidence>
<dbReference type="InterPro" id="IPR039425">
    <property type="entry name" value="RNA_pol_sigma-70-like"/>
</dbReference>
<dbReference type="InterPro" id="IPR014284">
    <property type="entry name" value="RNA_pol_sigma-70_dom"/>
</dbReference>
<dbReference type="Pfam" id="PF04542">
    <property type="entry name" value="Sigma70_r2"/>
    <property type="match status" value="1"/>
</dbReference>
<dbReference type="InterPro" id="IPR013324">
    <property type="entry name" value="RNA_pol_sigma_r3/r4-like"/>
</dbReference>
<dbReference type="OrthoDB" id="9783733at2"/>
<evidence type="ECO:0000313" key="8">
    <source>
        <dbReference type="EMBL" id="TQV75200.1"/>
    </source>
</evidence>
<dbReference type="GO" id="GO:0003899">
    <property type="term" value="F:DNA-directed RNA polymerase activity"/>
    <property type="evidence" value="ECO:0007669"/>
    <property type="project" value="UniProtKB-EC"/>
</dbReference>
<keyword evidence="8" id="KW-0808">Transferase</keyword>
<feature type="domain" description="RNA polymerase sigma factor 70 region 4 type 2" evidence="7">
    <location>
        <begin position="178"/>
        <end position="227"/>
    </location>
</feature>
<dbReference type="EMBL" id="VIKR01000002">
    <property type="protein sequence ID" value="TQV75200.1"/>
    <property type="molecule type" value="Genomic_DNA"/>
</dbReference>
<comment type="caution">
    <text evidence="8">The sequence shown here is derived from an EMBL/GenBank/DDBJ whole genome shotgun (WGS) entry which is preliminary data.</text>
</comment>
<dbReference type="Proteomes" id="UP000317839">
    <property type="component" value="Unassembled WGS sequence"/>
</dbReference>